<dbReference type="Gene3D" id="3.30.70.360">
    <property type="match status" value="1"/>
</dbReference>
<dbReference type="PANTHER" id="PTHR30575">
    <property type="entry name" value="PEPTIDASE M20"/>
    <property type="match status" value="1"/>
</dbReference>
<feature type="domain" description="Peptidase M20 dimerisation" evidence="2">
    <location>
        <begin position="183"/>
        <end position="269"/>
    </location>
</feature>
<dbReference type="Proteomes" id="UP000053797">
    <property type="component" value="Unassembled WGS sequence"/>
</dbReference>
<dbReference type="GO" id="GO:0046657">
    <property type="term" value="P:folic acid catabolic process"/>
    <property type="evidence" value="ECO:0007669"/>
    <property type="project" value="TreeGrafter"/>
</dbReference>
<dbReference type="GO" id="GO:0016805">
    <property type="term" value="F:dipeptidase activity"/>
    <property type="evidence" value="ECO:0007669"/>
    <property type="project" value="InterPro"/>
</dbReference>
<dbReference type="InterPro" id="IPR002933">
    <property type="entry name" value="Peptidase_M20"/>
</dbReference>
<evidence type="ECO:0000313" key="3">
    <source>
        <dbReference type="EMBL" id="KSU49861.1"/>
    </source>
</evidence>
<comment type="caution">
    <text evidence="3">The sequence shown here is derived from an EMBL/GenBank/DDBJ whole genome shotgun (WGS) entry which is preliminary data.</text>
</comment>
<name>A0A0V8GHZ3_9BACL</name>
<dbReference type="EMBL" id="LDQV01000008">
    <property type="protein sequence ID" value="KTR28201.1"/>
    <property type="molecule type" value="Genomic_DNA"/>
</dbReference>
<dbReference type="GO" id="GO:0005737">
    <property type="term" value="C:cytoplasm"/>
    <property type="evidence" value="ECO:0007669"/>
    <property type="project" value="TreeGrafter"/>
</dbReference>
<dbReference type="InterPro" id="IPR017144">
    <property type="entry name" value="Xaa-Arg_dipeptidase"/>
</dbReference>
<evidence type="ECO:0000313" key="5">
    <source>
        <dbReference type="Proteomes" id="UP000053797"/>
    </source>
</evidence>
<protein>
    <recommendedName>
        <fullName evidence="1">Peptidase M20 domain-containing protein 2</fullName>
    </recommendedName>
</protein>
<gene>
    <name evidence="3" type="ORF">AS033_00400</name>
    <name evidence="4" type="ORF">RSA11_01940</name>
</gene>
<comment type="similarity">
    <text evidence="1">Belongs to the peptidase M20A family.</text>
</comment>
<sequence>MTTPVRTTWVETIEQDIEQKRESYLETSHRIHATPEIGNEEFFASRLHAERLTAEGFTVELGVAGHDTAFFAKKSSDRPGATIAFLAEYDALPSIGHACGHNIIGTTSVAAAIALSKVLDEVGGSVVVLGTPAEEGGPNGSAKGSFVKHQLLEGIDAALMVHPSGQTRITGSSLAVDPLDFAFTGRPAHAAASPEEGINALDAVIQLFNGINALRQQLPDDVRIHGIITHGGDAPNIIPEYAKARFFIRATTRERLNAVTEKVKAVAQGAALATGATLDVIAFQNEVDNLVFNRTFDRLFQEEAEALGEIVHLDERPGLGSTDAGNISQVIPTIHPYIKIGPDDLVAHTEAFKEAARSEAGDEALITGAKILARTALRVLADERTRGAIAQEFHDRKNGYL</sequence>
<reference evidence="4 6" key="2">
    <citation type="journal article" date="2016" name="Front. Microbiol.">
        <title>Genomic Resource of Rice Seed Associated Bacteria.</title>
        <authorList>
            <person name="Midha S."/>
            <person name="Bansal K."/>
            <person name="Sharma S."/>
            <person name="Kumar N."/>
            <person name="Patil P.P."/>
            <person name="Chaudhry V."/>
            <person name="Patil P.B."/>
        </authorList>
    </citation>
    <scope>NUCLEOTIDE SEQUENCE [LARGE SCALE GENOMIC DNA]</scope>
    <source>
        <strain evidence="4 6">RSA11</strain>
    </source>
</reference>
<dbReference type="PANTHER" id="PTHR30575:SF0">
    <property type="entry name" value="XAA-ARG DIPEPTIDASE"/>
    <property type="match status" value="1"/>
</dbReference>
<dbReference type="OrthoDB" id="9781032at2"/>
<dbReference type="NCBIfam" id="TIGR01891">
    <property type="entry name" value="amidohydrolases"/>
    <property type="match status" value="1"/>
</dbReference>
<dbReference type="GO" id="GO:0071713">
    <property type="term" value="F:para-aminobenzoyl-glutamate hydrolase activity"/>
    <property type="evidence" value="ECO:0007669"/>
    <property type="project" value="TreeGrafter"/>
</dbReference>
<dbReference type="AlphaFoldDB" id="A0A0V8GHZ3"/>
<dbReference type="SUPFAM" id="SSF55031">
    <property type="entry name" value="Bacterial exopeptidase dimerisation domain"/>
    <property type="match status" value="1"/>
</dbReference>
<dbReference type="InterPro" id="IPR011650">
    <property type="entry name" value="Peptidase_M20_dimer"/>
</dbReference>
<dbReference type="SUPFAM" id="SSF53187">
    <property type="entry name" value="Zn-dependent exopeptidases"/>
    <property type="match status" value="1"/>
</dbReference>
<evidence type="ECO:0000313" key="6">
    <source>
        <dbReference type="Proteomes" id="UP000072605"/>
    </source>
</evidence>
<dbReference type="CDD" id="cd03887">
    <property type="entry name" value="M20_Acy1L2"/>
    <property type="match status" value="1"/>
</dbReference>
<dbReference type="EMBL" id="LNQL01000001">
    <property type="protein sequence ID" value="KSU49861.1"/>
    <property type="molecule type" value="Genomic_DNA"/>
</dbReference>
<dbReference type="Pfam" id="PF01546">
    <property type="entry name" value="Peptidase_M20"/>
    <property type="match status" value="1"/>
</dbReference>
<dbReference type="InterPro" id="IPR036264">
    <property type="entry name" value="Bact_exopeptidase_dim_dom"/>
</dbReference>
<keyword evidence="3" id="KW-0378">Hydrolase</keyword>
<dbReference type="Proteomes" id="UP000072605">
    <property type="component" value="Unassembled WGS sequence"/>
</dbReference>
<dbReference type="Pfam" id="PF07687">
    <property type="entry name" value="M20_dimer"/>
    <property type="match status" value="1"/>
</dbReference>
<dbReference type="RefSeq" id="WP_023469539.1">
    <property type="nucleotide sequence ID" value="NZ_FMYN01000001.1"/>
</dbReference>
<proteinExistence type="inferred from homology"/>
<evidence type="ECO:0000313" key="4">
    <source>
        <dbReference type="EMBL" id="KTR28201.1"/>
    </source>
</evidence>
<accession>A0A0V8GHZ3</accession>
<evidence type="ECO:0000259" key="2">
    <source>
        <dbReference type="Pfam" id="PF07687"/>
    </source>
</evidence>
<dbReference type="PIRSF" id="PIRSF037226">
    <property type="entry name" value="Amidohydrolase_ACY1L2_prd"/>
    <property type="match status" value="1"/>
</dbReference>
<reference evidence="3 5" key="1">
    <citation type="journal article" date="2015" name="Int. J. Syst. Evol. Microbiol.">
        <title>Exiguobacterium enclense sp. nov., isolated from sediment.</title>
        <authorList>
            <person name="Dastager S.G."/>
            <person name="Mawlankar R."/>
            <person name="Sonalkar V.V."/>
            <person name="Thorat M.N."/>
            <person name="Mual P."/>
            <person name="Verma A."/>
            <person name="Krishnamurthi S."/>
            <person name="Tang S.K."/>
            <person name="Li W.J."/>
        </authorList>
    </citation>
    <scope>NUCLEOTIDE SEQUENCE [LARGE SCALE GENOMIC DNA]</scope>
    <source>
        <strain evidence="3 5">NIO-1109</strain>
    </source>
</reference>
<dbReference type="InterPro" id="IPR017439">
    <property type="entry name" value="Amidohydrolase"/>
</dbReference>
<dbReference type="InterPro" id="IPR052030">
    <property type="entry name" value="Peptidase_M20/M20A_hydrolases"/>
</dbReference>
<dbReference type="Gene3D" id="3.40.630.10">
    <property type="entry name" value="Zn peptidases"/>
    <property type="match status" value="1"/>
</dbReference>
<evidence type="ECO:0000256" key="1">
    <source>
        <dbReference type="PIRNR" id="PIRNR037226"/>
    </source>
</evidence>
<dbReference type="FunFam" id="3.30.70.360:FF:000004">
    <property type="entry name" value="Peptidase M20 domain-containing protein 2"/>
    <property type="match status" value="1"/>
</dbReference>
<organism evidence="3 5">
    <name type="scientific">Exiguobacterium indicum</name>
    <dbReference type="NCBI Taxonomy" id="296995"/>
    <lineage>
        <taxon>Bacteria</taxon>
        <taxon>Bacillati</taxon>
        <taxon>Bacillota</taxon>
        <taxon>Bacilli</taxon>
        <taxon>Bacillales</taxon>
        <taxon>Bacillales Family XII. Incertae Sedis</taxon>
        <taxon>Exiguobacterium</taxon>
    </lineage>
</organism>